<keyword evidence="13" id="KW-0411">Iron-sulfur</keyword>
<keyword evidence="6" id="KW-0004">4Fe-4S</keyword>
<dbReference type="GO" id="GO:0016020">
    <property type="term" value="C:membrane"/>
    <property type="evidence" value="ECO:0007669"/>
    <property type="project" value="InterPro"/>
</dbReference>
<feature type="region of interest" description="Disordered" evidence="16">
    <location>
        <begin position="352"/>
        <end position="371"/>
    </location>
</feature>
<evidence type="ECO:0000256" key="7">
    <source>
        <dbReference type="ARBA" id="ARBA00022490"/>
    </source>
</evidence>
<dbReference type="EC" id="2.7.13.3" evidence="4"/>
<evidence type="ECO:0000256" key="17">
    <source>
        <dbReference type="SAM" id="Phobius"/>
    </source>
</evidence>
<evidence type="ECO:0000256" key="1">
    <source>
        <dbReference type="ARBA" id="ARBA00000085"/>
    </source>
</evidence>
<evidence type="ECO:0000256" key="10">
    <source>
        <dbReference type="ARBA" id="ARBA00022777"/>
    </source>
</evidence>
<evidence type="ECO:0000256" key="12">
    <source>
        <dbReference type="ARBA" id="ARBA00023012"/>
    </source>
</evidence>
<keyword evidence="20" id="KW-1185">Reference proteome</keyword>
<dbReference type="SMART" id="SM00387">
    <property type="entry name" value="HATPase_c"/>
    <property type="match status" value="1"/>
</dbReference>
<dbReference type="GO" id="GO:0051539">
    <property type="term" value="F:4 iron, 4 sulfur cluster binding"/>
    <property type="evidence" value="ECO:0007669"/>
    <property type="project" value="UniProtKB-KW"/>
</dbReference>
<dbReference type="InterPro" id="IPR003594">
    <property type="entry name" value="HATPase_dom"/>
</dbReference>
<keyword evidence="12" id="KW-0902">Two-component regulatory system</keyword>
<dbReference type="RefSeq" id="WP_177240764.1">
    <property type="nucleotide sequence ID" value="NZ_FOHX01000006.1"/>
</dbReference>
<comment type="catalytic activity">
    <reaction evidence="1">
        <text>ATP + protein L-histidine = ADP + protein N-phospho-L-histidine.</text>
        <dbReference type="EC" id="2.7.13.3"/>
    </reaction>
</comment>
<feature type="transmembrane region" description="Helical" evidence="17">
    <location>
        <begin position="81"/>
        <end position="109"/>
    </location>
</feature>
<feature type="transmembrane region" description="Helical" evidence="17">
    <location>
        <begin position="20"/>
        <end position="36"/>
    </location>
</feature>
<dbReference type="STRING" id="568860.SAMN05421811_10668"/>
<evidence type="ECO:0000256" key="8">
    <source>
        <dbReference type="ARBA" id="ARBA00022679"/>
    </source>
</evidence>
<keyword evidence="7" id="KW-0963">Cytoplasm</keyword>
<dbReference type="PANTHER" id="PTHR24421">
    <property type="entry name" value="NITRATE/NITRITE SENSOR PROTEIN NARX-RELATED"/>
    <property type="match status" value="1"/>
</dbReference>
<dbReference type="Pfam" id="PF07730">
    <property type="entry name" value="HisKA_3"/>
    <property type="match status" value="1"/>
</dbReference>
<keyword evidence="10 19" id="KW-0418">Kinase</keyword>
<dbReference type="PROSITE" id="PS50109">
    <property type="entry name" value="HIS_KIN"/>
    <property type="match status" value="1"/>
</dbReference>
<keyword evidence="17" id="KW-0812">Transmembrane</keyword>
<reference evidence="19 20" key="1">
    <citation type="submission" date="2016-10" db="EMBL/GenBank/DDBJ databases">
        <authorList>
            <person name="de Groot N.N."/>
        </authorList>
    </citation>
    <scope>NUCLEOTIDE SEQUENCE [LARGE SCALE GENOMIC DNA]</scope>
    <source>
        <strain evidence="19 20">CGMCC 4.5598</strain>
    </source>
</reference>
<dbReference type="GO" id="GO:0046983">
    <property type="term" value="F:protein dimerization activity"/>
    <property type="evidence" value="ECO:0007669"/>
    <property type="project" value="InterPro"/>
</dbReference>
<evidence type="ECO:0000313" key="19">
    <source>
        <dbReference type="EMBL" id="SEU11985.1"/>
    </source>
</evidence>
<dbReference type="InterPro" id="IPR050482">
    <property type="entry name" value="Sensor_HK_TwoCompSys"/>
</dbReference>
<keyword evidence="17" id="KW-1133">Transmembrane helix</keyword>
<dbReference type="AlphaFoldDB" id="A0A1I0JNC6"/>
<evidence type="ECO:0000259" key="18">
    <source>
        <dbReference type="PROSITE" id="PS50109"/>
    </source>
</evidence>
<evidence type="ECO:0000256" key="14">
    <source>
        <dbReference type="ARBA" id="ARBA00024827"/>
    </source>
</evidence>
<evidence type="ECO:0000256" key="4">
    <source>
        <dbReference type="ARBA" id="ARBA00012438"/>
    </source>
</evidence>
<dbReference type="Pfam" id="PF02518">
    <property type="entry name" value="HATPase_c"/>
    <property type="match status" value="1"/>
</dbReference>
<dbReference type="InterPro" id="IPR017205">
    <property type="entry name" value="Sig_transdc_His_kinase_ChrS"/>
</dbReference>
<evidence type="ECO:0000256" key="13">
    <source>
        <dbReference type="ARBA" id="ARBA00023014"/>
    </source>
</evidence>
<dbReference type="PIRSF" id="PIRSF037434">
    <property type="entry name" value="STHK_ChrS"/>
    <property type="match status" value="1"/>
</dbReference>
<evidence type="ECO:0000313" key="20">
    <source>
        <dbReference type="Proteomes" id="UP000199361"/>
    </source>
</evidence>
<comment type="subcellular location">
    <subcellularLocation>
        <location evidence="3">Cytoplasm</location>
    </subcellularLocation>
</comment>
<dbReference type="GO" id="GO:0046872">
    <property type="term" value="F:metal ion binding"/>
    <property type="evidence" value="ECO:0007669"/>
    <property type="project" value="UniProtKB-KW"/>
</dbReference>
<name>A0A1I0JNC6_9ACTN</name>
<dbReference type="EMBL" id="FOHX01000006">
    <property type="protein sequence ID" value="SEU11985.1"/>
    <property type="molecule type" value="Genomic_DNA"/>
</dbReference>
<evidence type="ECO:0000256" key="11">
    <source>
        <dbReference type="ARBA" id="ARBA00023004"/>
    </source>
</evidence>
<evidence type="ECO:0000256" key="6">
    <source>
        <dbReference type="ARBA" id="ARBA00022485"/>
    </source>
</evidence>
<keyword evidence="17" id="KW-0472">Membrane</keyword>
<feature type="transmembrane region" description="Helical" evidence="17">
    <location>
        <begin position="116"/>
        <end position="136"/>
    </location>
</feature>
<gene>
    <name evidence="19" type="ORF">SAMN05421811_10668</name>
</gene>
<proteinExistence type="predicted"/>
<evidence type="ECO:0000256" key="5">
    <source>
        <dbReference type="ARBA" id="ARBA00017322"/>
    </source>
</evidence>
<protein>
    <recommendedName>
        <fullName evidence="5">Oxygen sensor histidine kinase NreB</fullName>
        <ecNumber evidence="4">2.7.13.3</ecNumber>
    </recommendedName>
    <alternativeName>
        <fullName evidence="15">Nitrogen regulation protein B</fullName>
    </alternativeName>
</protein>
<feature type="region of interest" description="Disordered" evidence="16">
    <location>
        <begin position="377"/>
        <end position="406"/>
    </location>
</feature>
<evidence type="ECO:0000256" key="9">
    <source>
        <dbReference type="ARBA" id="ARBA00022723"/>
    </source>
</evidence>
<comment type="function">
    <text evidence="14">Member of the two-component regulatory system NreB/NreC involved in the control of dissimilatory nitrate/nitrite reduction in response to oxygen. NreB functions as a direct oxygen sensor histidine kinase which is autophosphorylated, in the absence of oxygen, probably at the conserved histidine residue, and transfers its phosphate group probably to a conserved aspartate residue of NreC. NreB/NreC activates the expression of the nitrate (narGHJI) and nitrite (nir) reductase operons, as well as the putative nitrate transporter gene narT.</text>
</comment>
<feature type="domain" description="Histidine kinase" evidence="18">
    <location>
        <begin position="214"/>
        <end position="402"/>
    </location>
</feature>
<dbReference type="InterPro" id="IPR036890">
    <property type="entry name" value="HATPase_C_sf"/>
</dbReference>
<keyword evidence="11" id="KW-0408">Iron</keyword>
<dbReference type="InterPro" id="IPR005467">
    <property type="entry name" value="His_kinase_dom"/>
</dbReference>
<evidence type="ECO:0000256" key="2">
    <source>
        <dbReference type="ARBA" id="ARBA00001966"/>
    </source>
</evidence>
<dbReference type="GO" id="GO:0005737">
    <property type="term" value="C:cytoplasm"/>
    <property type="evidence" value="ECO:0007669"/>
    <property type="project" value="UniProtKB-SubCell"/>
</dbReference>
<dbReference type="Gene3D" id="3.30.565.10">
    <property type="entry name" value="Histidine kinase-like ATPase, C-terminal domain"/>
    <property type="match status" value="1"/>
</dbReference>
<dbReference type="Proteomes" id="UP000199361">
    <property type="component" value="Unassembled WGS sequence"/>
</dbReference>
<organism evidence="19 20">
    <name type="scientific">Nonomuraea wenchangensis</name>
    <dbReference type="NCBI Taxonomy" id="568860"/>
    <lineage>
        <taxon>Bacteria</taxon>
        <taxon>Bacillati</taxon>
        <taxon>Actinomycetota</taxon>
        <taxon>Actinomycetes</taxon>
        <taxon>Streptosporangiales</taxon>
        <taxon>Streptosporangiaceae</taxon>
        <taxon>Nonomuraea</taxon>
    </lineage>
</organism>
<dbReference type="Gene3D" id="1.20.5.1930">
    <property type="match status" value="1"/>
</dbReference>
<dbReference type="CDD" id="cd16917">
    <property type="entry name" value="HATPase_UhpB-NarQ-NarX-like"/>
    <property type="match status" value="1"/>
</dbReference>
<dbReference type="PRINTS" id="PR00344">
    <property type="entry name" value="BCTRLSENSOR"/>
</dbReference>
<evidence type="ECO:0000256" key="15">
    <source>
        <dbReference type="ARBA" id="ARBA00030800"/>
    </source>
</evidence>
<dbReference type="InterPro" id="IPR004358">
    <property type="entry name" value="Sig_transdc_His_kin-like_C"/>
</dbReference>
<keyword evidence="8" id="KW-0808">Transferase</keyword>
<sequence length="406" mass="43460">MNDPFPPSTWERRFERAAEIVPYITLAASLALSLASPDRPEGEIPRTFALTALALAWLLGTRPLLPAAVRRRRLTVTVHFAGVLATAGLLGLHDPAFVIYCISGFFLAANFAPSKWTFAAVAATSVVLYGTTLDWTQATPQLILFHLAIVVVQTVAIGGGHIAGIRIEDRQRKYRKAVSDLQTAMKENADLHAQLLTQAHQAGILDERQRMAREIHDTLAQGLTGIITQLRAAQRVEDSGTHLELALDLAQDSLTEARRSVAALQPHQLEDAHLPEAMTTLARNWTETTGVDLHVEVTGDRVPLSPAIEVTLFRVAQEALANVAKHAGATRAGLTLSYTGAVVLLDIRDDGTGIDNPGSDNPGGGFGLSSMRQRLRGVGGTLEVESTPGEGTAVSATVPALQGNPR</sequence>
<dbReference type="PANTHER" id="PTHR24421:SF62">
    <property type="entry name" value="SENSORY TRANSDUCTION HISTIDINE KINASE"/>
    <property type="match status" value="1"/>
</dbReference>
<evidence type="ECO:0000256" key="16">
    <source>
        <dbReference type="SAM" id="MobiDB-lite"/>
    </source>
</evidence>
<dbReference type="SUPFAM" id="SSF55874">
    <property type="entry name" value="ATPase domain of HSP90 chaperone/DNA topoisomerase II/histidine kinase"/>
    <property type="match status" value="1"/>
</dbReference>
<comment type="cofactor">
    <cofactor evidence="2">
        <name>[4Fe-4S] cluster</name>
        <dbReference type="ChEBI" id="CHEBI:49883"/>
    </cofactor>
</comment>
<dbReference type="InterPro" id="IPR011712">
    <property type="entry name" value="Sig_transdc_His_kin_sub3_dim/P"/>
</dbReference>
<feature type="transmembrane region" description="Helical" evidence="17">
    <location>
        <begin position="142"/>
        <end position="165"/>
    </location>
</feature>
<evidence type="ECO:0000256" key="3">
    <source>
        <dbReference type="ARBA" id="ARBA00004496"/>
    </source>
</evidence>
<keyword evidence="9" id="KW-0479">Metal-binding</keyword>
<accession>A0A1I0JNC6</accession>
<feature type="transmembrane region" description="Helical" evidence="17">
    <location>
        <begin position="48"/>
        <end position="69"/>
    </location>
</feature>
<dbReference type="GO" id="GO:0000155">
    <property type="term" value="F:phosphorelay sensor kinase activity"/>
    <property type="evidence" value="ECO:0007669"/>
    <property type="project" value="InterPro"/>
</dbReference>